<proteinExistence type="predicted"/>
<evidence type="ECO:0000313" key="5">
    <source>
        <dbReference type="Proteomes" id="UP001164935"/>
    </source>
</evidence>
<dbReference type="PANTHER" id="PTHR34136">
    <property type="match status" value="1"/>
</dbReference>
<dbReference type="Pfam" id="PF03808">
    <property type="entry name" value="Glyco_tran_WecG"/>
    <property type="match status" value="1"/>
</dbReference>
<protein>
    <submittedName>
        <fullName evidence="4">WecB/TagA/CpsF family glycosyltransferase</fullName>
    </submittedName>
</protein>
<dbReference type="KEGG" id="hqn:M0220_13355"/>
<organism evidence="4 5">
    <name type="scientific">Halomonas qinghailakensis</name>
    <dbReference type="NCBI Taxonomy" id="2937790"/>
    <lineage>
        <taxon>Bacteria</taxon>
        <taxon>Pseudomonadati</taxon>
        <taxon>Pseudomonadota</taxon>
        <taxon>Gammaproteobacteria</taxon>
        <taxon>Oceanospirillales</taxon>
        <taxon>Halomonadaceae</taxon>
        <taxon>Halomonas</taxon>
    </lineage>
</organism>
<name>A0AA46TP87_9GAMM</name>
<evidence type="ECO:0000313" key="4">
    <source>
        <dbReference type="EMBL" id="UYO73857.1"/>
    </source>
</evidence>
<feature type="transmembrane region" description="Helical" evidence="3">
    <location>
        <begin position="214"/>
        <end position="232"/>
    </location>
</feature>
<dbReference type="CDD" id="cd06533">
    <property type="entry name" value="Glyco_transf_WecG_TagA"/>
    <property type="match status" value="1"/>
</dbReference>
<sequence length="237" mass="27548">MLINKVKNHFSDDVLERKEAARLVSFLNPYSYLIMRKELELYNKIDSFYCDGILFAKAMQLTGKKFERVSFDMTSLAPRIFHYAQQKKLSIYIIGSEPGVVEKASLSFKALYPGLKFAGLRHGFFDTPVERENFLCELYELAPDIVVVGMGAPAQERFIADLKATGWKGTAFTCGGFLHQTASSGVNYYPAWADRLNLRWLYRMYDEPKLIKRYFIYYPLFFVVFIYDLLSFKFKKV</sequence>
<dbReference type="AlphaFoldDB" id="A0AA46TP87"/>
<gene>
    <name evidence="4" type="ORF">M0220_13355</name>
</gene>
<keyword evidence="5" id="KW-1185">Reference proteome</keyword>
<dbReference type="PANTHER" id="PTHR34136:SF1">
    <property type="entry name" value="UDP-N-ACETYL-D-MANNOSAMINURONIC ACID TRANSFERASE"/>
    <property type="match status" value="1"/>
</dbReference>
<evidence type="ECO:0000256" key="3">
    <source>
        <dbReference type="SAM" id="Phobius"/>
    </source>
</evidence>
<evidence type="ECO:0000256" key="2">
    <source>
        <dbReference type="ARBA" id="ARBA00022679"/>
    </source>
</evidence>
<dbReference type="NCBIfam" id="TIGR00696">
    <property type="entry name" value="wecG_tagA_cpsF"/>
    <property type="match status" value="1"/>
</dbReference>
<dbReference type="InterPro" id="IPR004629">
    <property type="entry name" value="WecG_TagA_CpsF"/>
</dbReference>
<reference evidence="4" key="1">
    <citation type="submission" date="2022-05" db="EMBL/GenBank/DDBJ databases">
        <title>Complete sequence of a novel PHA-producing Halomonas strain.</title>
        <authorList>
            <person name="Zheng Z."/>
        </authorList>
    </citation>
    <scope>NUCLEOTIDE SEQUENCE</scope>
    <source>
        <strain evidence="4">ZZQ-149</strain>
    </source>
</reference>
<keyword evidence="2" id="KW-0808">Transferase</keyword>
<dbReference type="Proteomes" id="UP001164935">
    <property type="component" value="Chromosome"/>
</dbReference>
<keyword evidence="3" id="KW-0472">Membrane</keyword>
<accession>A0AA46TP87</accession>
<keyword evidence="3" id="KW-1133">Transmembrane helix</keyword>
<keyword evidence="3" id="KW-0812">Transmembrane</keyword>
<evidence type="ECO:0000256" key="1">
    <source>
        <dbReference type="ARBA" id="ARBA00022676"/>
    </source>
</evidence>
<dbReference type="GO" id="GO:0016758">
    <property type="term" value="F:hexosyltransferase activity"/>
    <property type="evidence" value="ECO:0007669"/>
    <property type="project" value="TreeGrafter"/>
</dbReference>
<dbReference type="RefSeq" id="WP_264017894.1">
    <property type="nucleotide sequence ID" value="NZ_CP096973.1"/>
</dbReference>
<keyword evidence="1" id="KW-0328">Glycosyltransferase</keyword>
<dbReference type="EMBL" id="CP096973">
    <property type="protein sequence ID" value="UYO73857.1"/>
    <property type="molecule type" value="Genomic_DNA"/>
</dbReference>